<dbReference type="Proteomes" id="UP000054937">
    <property type="component" value="Unassembled WGS sequence"/>
</dbReference>
<feature type="compositionally biased region" description="Polar residues" evidence="1">
    <location>
        <begin position="71"/>
        <end position="81"/>
    </location>
</feature>
<feature type="region of interest" description="Disordered" evidence="1">
    <location>
        <begin position="50"/>
        <end position="86"/>
    </location>
</feature>
<sequence>MFERVYLQDDAYHNELIQSADIVEQTSSIMTDEDDEDDYFDEEEEQRYLRQVQEQEKSSDTLPSPDYLRADSQNQRQNSISDLKKKSQNEIKFDKKNWKYKNQYKTIKEENSTLMSQSYRKEPSIIIDTLEDEQQNEMEGITERKSHRSTKIEQTRLKPKLQSIYIQGDNTYNQKKENSLKKKYLKIYNNYANLLNFNQKTYQQASQAQKQAFKFVAQQKTSEKNSNTNSNNLDFQDDISNMSPNQQPNRTKRTKTGSITLNDDAASFKNIRPKKISSGNNLLHPNNFQQSLSKLEANKGKNMMNMSKYRNINALQNIQENNNNNPILAQIQNLVKQNMERRQSLQRVSFLNALNMANSKQYTPTSMVPYEGSLGYQVNKDLEKINKHKEEKYRGFWPLEIDAMKQYKIYFTQNNCEIILEQRLRKQLKWIESSRARKNFYKTQFISKYGTIYTENYNQNIKQSQKLY</sequence>
<keyword evidence="3" id="KW-1185">Reference proteome</keyword>
<accession>A0A0V0R3C4</accession>
<reference evidence="2 3" key="1">
    <citation type="journal article" date="2015" name="Sci. Rep.">
        <title>Genome of the facultative scuticociliatosis pathogen Pseudocohnilembus persalinus provides insight into its virulence through horizontal gene transfer.</title>
        <authorList>
            <person name="Xiong J."/>
            <person name="Wang G."/>
            <person name="Cheng J."/>
            <person name="Tian M."/>
            <person name="Pan X."/>
            <person name="Warren A."/>
            <person name="Jiang C."/>
            <person name="Yuan D."/>
            <person name="Miao W."/>
        </authorList>
    </citation>
    <scope>NUCLEOTIDE SEQUENCE [LARGE SCALE GENOMIC DNA]</scope>
    <source>
        <strain evidence="2">36N120E</strain>
    </source>
</reference>
<gene>
    <name evidence="2" type="ORF">PPERSA_08194</name>
</gene>
<comment type="caution">
    <text evidence="2">The sequence shown here is derived from an EMBL/GenBank/DDBJ whole genome shotgun (WGS) entry which is preliminary data.</text>
</comment>
<name>A0A0V0R3C4_PSEPJ</name>
<feature type="compositionally biased region" description="Low complexity" evidence="1">
    <location>
        <begin position="218"/>
        <end position="232"/>
    </location>
</feature>
<dbReference type="InParanoid" id="A0A0V0R3C4"/>
<dbReference type="AlphaFoldDB" id="A0A0V0R3C4"/>
<organism evidence="2 3">
    <name type="scientific">Pseudocohnilembus persalinus</name>
    <name type="common">Ciliate</name>
    <dbReference type="NCBI Taxonomy" id="266149"/>
    <lineage>
        <taxon>Eukaryota</taxon>
        <taxon>Sar</taxon>
        <taxon>Alveolata</taxon>
        <taxon>Ciliophora</taxon>
        <taxon>Intramacronucleata</taxon>
        <taxon>Oligohymenophorea</taxon>
        <taxon>Scuticociliatia</taxon>
        <taxon>Philasterida</taxon>
        <taxon>Pseudocohnilembidae</taxon>
        <taxon>Pseudocohnilembus</taxon>
    </lineage>
</organism>
<proteinExistence type="predicted"/>
<evidence type="ECO:0000313" key="2">
    <source>
        <dbReference type="EMBL" id="KRX08991.1"/>
    </source>
</evidence>
<dbReference type="EMBL" id="LDAU01000056">
    <property type="protein sequence ID" value="KRX08991.1"/>
    <property type="molecule type" value="Genomic_DNA"/>
</dbReference>
<evidence type="ECO:0000256" key="1">
    <source>
        <dbReference type="SAM" id="MobiDB-lite"/>
    </source>
</evidence>
<protein>
    <submittedName>
        <fullName evidence="2">Uncharacterized protein</fullName>
    </submittedName>
</protein>
<evidence type="ECO:0000313" key="3">
    <source>
        <dbReference type="Proteomes" id="UP000054937"/>
    </source>
</evidence>
<feature type="region of interest" description="Disordered" evidence="1">
    <location>
        <begin position="218"/>
        <end position="256"/>
    </location>
</feature>
<feature type="compositionally biased region" description="Polar residues" evidence="1">
    <location>
        <begin position="238"/>
        <end position="249"/>
    </location>
</feature>